<keyword evidence="2" id="KW-1185">Reference proteome</keyword>
<protein>
    <submittedName>
        <fullName evidence="1">Uncharacterized protein</fullName>
    </submittedName>
</protein>
<sequence>MSDFISNLFEIAIAVSSVVAMVKLIKSDNAYIAETVRIIDACASLQEGQVIQGEVVNTKAHTTNLYITH</sequence>
<evidence type="ECO:0000313" key="1">
    <source>
        <dbReference type="EMBL" id="ANH51698.1"/>
    </source>
</evidence>
<dbReference type="EMBL" id="KU886223">
    <property type="protein sequence ID" value="ANH51698.1"/>
    <property type="molecule type" value="Genomic_DNA"/>
</dbReference>
<dbReference type="Proteomes" id="UP000222975">
    <property type="component" value="Segment"/>
</dbReference>
<organism evidence="1 2">
    <name type="scientific">Erwinia phage vB_EamM_Simmy50</name>
    <dbReference type="NCBI Taxonomy" id="1815988"/>
    <lineage>
        <taxon>Viruses</taxon>
        <taxon>Duplodnaviria</taxon>
        <taxon>Heunggongvirae</taxon>
        <taxon>Uroviricota</taxon>
        <taxon>Caudoviricetes</taxon>
        <taxon>Chimalliviridae</taxon>
        <taxon>Agricanvirus</taxon>
        <taxon>Agricanvirus simmy50</taxon>
    </lineage>
</organism>
<reference evidence="2" key="1">
    <citation type="submission" date="2016-03" db="EMBL/GenBank/DDBJ databases">
        <authorList>
            <person name="Sharma R."/>
            <person name="Simister A.R."/>
            <person name="Berg J.A."/>
            <person name="Jensen G.L."/>
            <person name="Keele B.R."/>
            <person name="Ward M.E.H."/>
            <person name="Breakwell D.P."/>
            <person name="Hope S."/>
            <person name="Grose J.H."/>
        </authorList>
    </citation>
    <scope>NUCLEOTIDE SEQUENCE [LARGE SCALE GENOMIC DNA]</scope>
</reference>
<accession>A0A173GDY5</accession>
<gene>
    <name evidence="1" type="ORF">SIMMY50_239</name>
</gene>
<proteinExistence type="predicted"/>
<name>A0A173GDY5_9CAUD</name>
<evidence type="ECO:0000313" key="2">
    <source>
        <dbReference type="Proteomes" id="UP000222975"/>
    </source>
</evidence>